<dbReference type="EMBL" id="PVXP01000006">
    <property type="protein sequence ID" value="PRR86266.1"/>
    <property type="molecule type" value="Genomic_DNA"/>
</dbReference>
<protein>
    <submittedName>
        <fullName evidence="2">SPBc2 prophage-derived glycosyltransferase SunS</fullName>
        <ecNumber evidence="2">2.4.1.-</ecNumber>
    </submittedName>
</protein>
<dbReference type="CDD" id="cd02511">
    <property type="entry name" value="Beta4Glucosyltransferase"/>
    <property type="match status" value="1"/>
</dbReference>
<sequence length="359" mass="42401">MEHSINISLCMIVKNESNTIRRCLSSVKNMVDEIIIVDTGSSDNTKDICREFTDKIYDFKWIDNFSAARNFSFAKATKDYILWLDADDILLPEDIEKFKAMKKSFDTSLDSVTMKYNTGFDEYGNITLSYRRNRLVKASKNFKWIGFVHEYLEVYGKTFDSNINITHGKISYKPNRNIEIYESKIKEGIHFSLRDILYYGHELYDHSRYIEAIQYYSKFLDSNEGWSEDKIRVCNNIADYYLSVNKPEDARKYVFKSFEYDNPRAEGCCRIGFSFIYENKLAQAVFWYEMALKLEKPKNSLGFFNDACWTWLPHLQLCVCYDRLGNHKLACDHNEMAGKFRPNDKRILFNKQYFKNLGI</sequence>
<dbReference type="InterPro" id="IPR029044">
    <property type="entry name" value="Nucleotide-diphossugar_trans"/>
</dbReference>
<keyword evidence="2" id="KW-0808">Transferase</keyword>
<dbReference type="InterPro" id="IPR001173">
    <property type="entry name" value="Glyco_trans_2-like"/>
</dbReference>
<dbReference type="AlphaFoldDB" id="A0A2T0BQX7"/>
<dbReference type="PANTHER" id="PTHR43630">
    <property type="entry name" value="POLY-BETA-1,6-N-ACETYL-D-GLUCOSAMINE SYNTHASE"/>
    <property type="match status" value="1"/>
</dbReference>
<dbReference type="Gene3D" id="1.25.40.10">
    <property type="entry name" value="Tetratricopeptide repeat domain"/>
    <property type="match status" value="1"/>
</dbReference>
<evidence type="ECO:0000313" key="2">
    <source>
        <dbReference type="EMBL" id="PRR86266.1"/>
    </source>
</evidence>
<dbReference type="SUPFAM" id="SSF48452">
    <property type="entry name" value="TPR-like"/>
    <property type="match status" value="1"/>
</dbReference>
<accession>A0A2T0BQX7</accession>
<evidence type="ECO:0000259" key="1">
    <source>
        <dbReference type="Pfam" id="PF00535"/>
    </source>
</evidence>
<keyword evidence="2" id="KW-0328">Glycosyltransferase</keyword>
<gene>
    <name evidence="2" type="primary">sunS_1</name>
    <name evidence="2" type="ORF">CLLU_07470</name>
</gene>
<organism evidence="2 3">
    <name type="scientific">Clostridium luticellarii</name>
    <dbReference type="NCBI Taxonomy" id="1691940"/>
    <lineage>
        <taxon>Bacteria</taxon>
        <taxon>Bacillati</taxon>
        <taxon>Bacillota</taxon>
        <taxon>Clostridia</taxon>
        <taxon>Eubacteriales</taxon>
        <taxon>Clostridiaceae</taxon>
        <taxon>Clostridium</taxon>
    </lineage>
</organism>
<dbReference type="PANTHER" id="PTHR43630:SF2">
    <property type="entry name" value="GLYCOSYLTRANSFERASE"/>
    <property type="match status" value="1"/>
</dbReference>
<feature type="domain" description="Glycosyltransferase 2-like" evidence="1">
    <location>
        <begin position="8"/>
        <end position="130"/>
    </location>
</feature>
<keyword evidence="3" id="KW-1185">Reference proteome</keyword>
<dbReference type="GO" id="GO:0016757">
    <property type="term" value="F:glycosyltransferase activity"/>
    <property type="evidence" value="ECO:0007669"/>
    <property type="project" value="UniProtKB-KW"/>
</dbReference>
<dbReference type="EC" id="2.4.1.-" evidence="2"/>
<dbReference type="SUPFAM" id="SSF53448">
    <property type="entry name" value="Nucleotide-diphospho-sugar transferases"/>
    <property type="match status" value="1"/>
</dbReference>
<proteinExistence type="predicted"/>
<reference evidence="2 3" key="1">
    <citation type="submission" date="2018-03" db="EMBL/GenBank/DDBJ databases">
        <title>Genome sequence of Clostridium luticellarii DSM 29923.</title>
        <authorList>
            <person name="Poehlein A."/>
            <person name="Daniel R."/>
        </authorList>
    </citation>
    <scope>NUCLEOTIDE SEQUENCE [LARGE SCALE GENOMIC DNA]</scope>
    <source>
        <strain evidence="2 3">DSM 29923</strain>
    </source>
</reference>
<dbReference type="Gene3D" id="3.90.550.10">
    <property type="entry name" value="Spore Coat Polysaccharide Biosynthesis Protein SpsA, Chain A"/>
    <property type="match status" value="1"/>
</dbReference>
<dbReference type="Proteomes" id="UP000237798">
    <property type="component" value="Unassembled WGS sequence"/>
</dbReference>
<dbReference type="Pfam" id="PF00535">
    <property type="entry name" value="Glycos_transf_2"/>
    <property type="match status" value="1"/>
</dbReference>
<name>A0A2T0BQX7_9CLOT</name>
<dbReference type="InterPro" id="IPR011990">
    <property type="entry name" value="TPR-like_helical_dom_sf"/>
</dbReference>
<comment type="caution">
    <text evidence="2">The sequence shown here is derived from an EMBL/GenBank/DDBJ whole genome shotgun (WGS) entry which is preliminary data.</text>
</comment>
<evidence type="ECO:0000313" key="3">
    <source>
        <dbReference type="Proteomes" id="UP000237798"/>
    </source>
</evidence>